<sequence length="249" mass="27202">MPARVRLHARVPSSLTKNTVNNPSMRARDPASPAPRRVRFMYAGSSRLSALAQRGALPAISVSKKPIYARAACTTPLRAIAGGGLAVGVEFLEFEGKDNPGVPRHVIITFIFNVLPIPPQLNAQNPLPTIATASFQRRRHPTAASRTPHSQDHSLRRRQPVSLSDLDTMPHPLQPTRRLLVFLQRLQDPAGRAYRRYQHPPPRSPPNHLYTPSEISQLESMGGDPQVRVIIATKSPAAAWTGAALLAGC</sequence>
<organism evidence="2 3">
    <name type="scientific">Hypholoma sublateritium (strain FD-334 SS-4)</name>
    <dbReference type="NCBI Taxonomy" id="945553"/>
    <lineage>
        <taxon>Eukaryota</taxon>
        <taxon>Fungi</taxon>
        <taxon>Dikarya</taxon>
        <taxon>Basidiomycota</taxon>
        <taxon>Agaricomycotina</taxon>
        <taxon>Agaricomycetes</taxon>
        <taxon>Agaricomycetidae</taxon>
        <taxon>Agaricales</taxon>
        <taxon>Agaricineae</taxon>
        <taxon>Strophariaceae</taxon>
        <taxon>Hypholoma</taxon>
    </lineage>
</organism>
<gene>
    <name evidence="2" type="ORF">HYPSUDRAFT_200067</name>
</gene>
<evidence type="ECO:0000256" key="1">
    <source>
        <dbReference type="SAM" id="MobiDB-lite"/>
    </source>
</evidence>
<dbReference type="EMBL" id="KN817533">
    <property type="protein sequence ID" value="KJA25183.1"/>
    <property type="molecule type" value="Genomic_DNA"/>
</dbReference>
<name>A0A0D2MMN2_HYPSF</name>
<evidence type="ECO:0000313" key="2">
    <source>
        <dbReference type="EMBL" id="KJA25183.1"/>
    </source>
</evidence>
<evidence type="ECO:0000313" key="3">
    <source>
        <dbReference type="Proteomes" id="UP000054270"/>
    </source>
</evidence>
<reference evidence="3" key="1">
    <citation type="submission" date="2014-04" db="EMBL/GenBank/DDBJ databases">
        <title>Evolutionary Origins and Diversification of the Mycorrhizal Mutualists.</title>
        <authorList>
            <consortium name="DOE Joint Genome Institute"/>
            <consortium name="Mycorrhizal Genomics Consortium"/>
            <person name="Kohler A."/>
            <person name="Kuo A."/>
            <person name="Nagy L.G."/>
            <person name="Floudas D."/>
            <person name="Copeland A."/>
            <person name="Barry K.W."/>
            <person name="Cichocki N."/>
            <person name="Veneault-Fourrey C."/>
            <person name="LaButti K."/>
            <person name="Lindquist E.A."/>
            <person name="Lipzen A."/>
            <person name="Lundell T."/>
            <person name="Morin E."/>
            <person name="Murat C."/>
            <person name="Riley R."/>
            <person name="Ohm R."/>
            <person name="Sun H."/>
            <person name="Tunlid A."/>
            <person name="Henrissat B."/>
            <person name="Grigoriev I.V."/>
            <person name="Hibbett D.S."/>
            <person name="Martin F."/>
        </authorList>
    </citation>
    <scope>NUCLEOTIDE SEQUENCE [LARGE SCALE GENOMIC DNA]</scope>
    <source>
        <strain evidence="3">FD-334 SS-4</strain>
    </source>
</reference>
<proteinExistence type="predicted"/>
<dbReference type="Proteomes" id="UP000054270">
    <property type="component" value="Unassembled WGS sequence"/>
</dbReference>
<accession>A0A0D2MMN2</accession>
<dbReference type="AlphaFoldDB" id="A0A0D2MMN2"/>
<feature type="region of interest" description="Disordered" evidence="1">
    <location>
        <begin position="136"/>
        <end position="170"/>
    </location>
</feature>
<protein>
    <submittedName>
        <fullName evidence="2">Uncharacterized protein</fullName>
    </submittedName>
</protein>
<keyword evidence="3" id="KW-1185">Reference proteome</keyword>